<evidence type="ECO:0000256" key="1">
    <source>
        <dbReference type="ARBA" id="ARBA00004141"/>
    </source>
</evidence>
<reference evidence="8 9" key="1">
    <citation type="submission" date="2017-05" db="EMBL/GenBank/DDBJ databases">
        <title>Draft genome sequence of Elsinoe australis.</title>
        <authorList>
            <person name="Cheng Q."/>
        </authorList>
    </citation>
    <scope>NUCLEOTIDE SEQUENCE [LARGE SCALE GENOMIC DNA]</scope>
    <source>
        <strain evidence="8 9">NL1</strain>
    </source>
</reference>
<comment type="subcellular location">
    <subcellularLocation>
        <location evidence="1">Membrane</location>
        <topology evidence="1">Multi-pass membrane protein</topology>
    </subcellularLocation>
</comment>
<evidence type="ECO:0000256" key="2">
    <source>
        <dbReference type="ARBA" id="ARBA00022692"/>
    </source>
</evidence>
<evidence type="ECO:0000256" key="6">
    <source>
        <dbReference type="SAM" id="Phobius"/>
    </source>
</evidence>
<dbReference type="GO" id="GO:0016020">
    <property type="term" value="C:membrane"/>
    <property type="evidence" value="ECO:0007669"/>
    <property type="project" value="UniProtKB-SubCell"/>
</dbReference>
<evidence type="ECO:0000259" key="7">
    <source>
        <dbReference type="Pfam" id="PF20684"/>
    </source>
</evidence>
<keyword evidence="9" id="KW-1185">Reference proteome</keyword>
<evidence type="ECO:0000313" key="8">
    <source>
        <dbReference type="EMBL" id="PSK51756.1"/>
    </source>
</evidence>
<feature type="transmembrane region" description="Helical" evidence="6">
    <location>
        <begin position="263"/>
        <end position="286"/>
    </location>
</feature>
<evidence type="ECO:0000313" key="9">
    <source>
        <dbReference type="Proteomes" id="UP000243723"/>
    </source>
</evidence>
<gene>
    <name evidence="8" type="ORF">B9Z65_3023</name>
</gene>
<dbReference type="InterPro" id="IPR052337">
    <property type="entry name" value="SAT4-like"/>
</dbReference>
<feature type="domain" description="Rhodopsin" evidence="7">
    <location>
        <begin position="51"/>
        <end position="292"/>
    </location>
</feature>
<keyword evidence="3 6" id="KW-1133">Transmembrane helix</keyword>
<comment type="similarity">
    <text evidence="5">Belongs to the SAT4 family.</text>
</comment>
<feature type="transmembrane region" description="Helical" evidence="6">
    <location>
        <begin position="193"/>
        <end position="217"/>
    </location>
</feature>
<feature type="transmembrane region" description="Helical" evidence="6">
    <location>
        <begin position="36"/>
        <end position="55"/>
    </location>
</feature>
<sequence length="366" mass="39576">MSFAMLMRRAEKDASDVYKPSISVPEVISAIESVKITAAIFMGLIILSVSLRFYVRLGITKTFGPEDWSMLVTFLLAMAHGAISITSCDFSVRQWKGDVSLDLARTNAHLSKASGIFYILILIGLKISLGYFFLNIFSHKKKQRIAIYTIMALSILFGLAYLPLGYGTCAQIKVLPGLKTTCPPAVQTSASVVFGIFSLITVIGDFALTGMAIVALWSAKLPTPTKISACLLLVLGSAGGVASTVRMAIVLKKSDPVKYTQELVMLLRWILIEIGLGIVAANLAMIRPLFHKMLVKIGVITSTEITRTGGVTGTFNKSATRRTIKDVQGEDLLLGEVKREVNVTVVVDSEKGSGEFDMGMARPTGI</sequence>
<keyword evidence="4 6" id="KW-0472">Membrane</keyword>
<evidence type="ECO:0000256" key="4">
    <source>
        <dbReference type="ARBA" id="ARBA00023136"/>
    </source>
</evidence>
<feature type="transmembrane region" description="Helical" evidence="6">
    <location>
        <begin position="146"/>
        <end position="166"/>
    </location>
</feature>
<name>A0A2P7ZU88_9PEZI</name>
<feature type="transmembrane region" description="Helical" evidence="6">
    <location>
        <begin position="115"/>
        <end position="134"/>
    </location>
</feature>
<dbReference type="PANTHER" id="PTHR33048">
    <property type="entry name" value="PTH11-LIKE INTEGRAL MEMBRANE PROTEIN (AFU_ORTHOLOGUE AFUA_5G11245)"/>
    <property type="match status" value="1"/>
</dbReference>
<dbReference type="EMBL" id="NHZQ01000121">
    <property type="protein sequence ID" value="PSK51756.1"/>
    <property type="molecule type" value="Genomic_DNA"/>
</dbReference>
<dbReference type="InterPro" id="IPR049326">
    <property type="entry name" value="Rhodopsin_dom_fungi"/>
</dbReference>
<dbReference type="Proteomes" id="UP000243723">
    <property type="component" value="Unassembled WGS sequence"/>
</dbReference>
<feature type="transmembrane region" description="Helical" evidence="6">
    <location>
        <begin position="229"/>
        <end position="251"/>
    </location>
</feature>
<evidence type="ECO:0000256" key="5">
    <source>
        <dbReference type="ARBA" id="ARBA00038359"/>
    </source>
</evidence>
<dbReference type="OrthoDB" id="3923077at2759"/>
<dbReference type="PANTHER" id="PTHR33048:SF96">
    <property type="entry name" value="INTEGRAL MEMBRANE PROTEIN"/>
    <property type="match status" value="1"/>
</dbReference>
<accession>A0A2P7ZU88</accession>
<feature type="transmembrane region" description="Helical" evidence="6">
    <location>
        <begin position="67"/>
        <end position="85"/>
    </location>
</feature>
<proteinExistence type="inferred from homology"/>
<dbReference type="AlphaFoldDB" id="A0A2P7ZU88"/>
<protein>
    <recommendedName>
        <fullName evidence="7">Rhodopsin domain-containing protein</fullName>
    </recommendedName>
</protein>
<organism evidence="8 9">
    <name type="scientific">Elsinoe australis</name>
    <dbReference type="NCBI Taxonomy" id="40998"/>
    <lineage>
        <taxon>Eukaryota</taxon>
        <taxon>Fungi</taxon>
        <taxon>Dikarya</taxon>
        <taxon>Ascomycota</taxon>
        <taxon>Pezizomycotina</taxon>
        <taxon>Dothideomycetes</taxon>
        <taxon>Dothideomycetidae</taxon>
        <taxon>Myriangiales</taxon>
        <taxon>Elsinoaceae</taxon>
        <taxon>Elsinoe</taxon>
    </lineage>
</organism>
<comment type="caution">
    <text evidence="8">The sequence shown here is derived from an EMBL/GenBank/DDBJ whole genome shotgun (WGS) entry which is preliminary data.</text>
</comment>
<evidence type="ECO:0000256" key="3">
    <source>
        <dbReference type="ARBA" id="ARBA00022989"/>
    </source>
</evidence>
<keyword evidence="2 6" id="KW-0812">Transmembrane</keyword>
<dbReference type="Pfam" id="PF20684">
    <property type="entry name" value="Fung_rhodopsin"/>
    <property type="match status" value="1"/>
</dbReference>